<evidence type="ECO:0000313" key="7">
    <source>
        <dbReference type="Proteomes" id="UP001238163"/>
    </source>
</evidence>
<dbReference type="SUPFAM" id="SSF54826">
    <property type="entry name" value="Enolase N-terminal domain-like"/>
    <property type="match status" value="1"/>
</dbReference>
<accession>A0AAE3VE30</accession>
<organism evidence="6 7">
    <name type="scientific">Oligosphaera ethanolica</name>
    <dbReference type="NCBI Taxonomy" id="760260"/>
    <lineage>
        <taxon>Bacteria</taxon>
        <taxon>Pseudomonadati</taxon>
        <taxon>Lentisphaerota</taxon>
        <taxon>Oligosphaeria</taxon>
        <taxon>Oligosphaerales</taxon>
        <taxon>Oligosphaeraceae</taxon>
        <taxon>Oligosphaera</taxon>
    </lineage>
</organism>
<comment type="caution">
    <text evidence="6">The sequence shown here is derived from an EMBL/GenBank/DDBJ whole genome shotgun (WGS) entry which is preliminary data.</text>
</comment>
<reference evidence="6" key="1">
    <citation type="submission" date="2023-07" db="EMBL/GenBank/DDBJ databases">
        <title>Genomic Encyclopedia of Type Strains, Phase IV (KMG-IV): sequencing the most valuable type-strain genomes for metagenomic binning, comparative biology and taxonomic classification.</title>
        <authorList>
            <person name="Goeker M."/>
        </authorList>
    </citation>
    <scope>NUCLEOTIDE SEQUENCE</scope>
    <source>
        <strain evidence="6">DSM 24202</strain>
    </source>
</reference>
<protein>
    <recommendedName>
        <fullName evidence="3 4">o-succinylbenzoate synthase</fullName>
        <ecNumber evidence="3 4">4.2.1.113</ecNumber>
    </recommendedName>
</protein>
<dbReference type="SFLD" id="SFLDF00009">
    <property type="entry name" value="o-succinylbenzoate_synthase"/>
    <property type="match status" value="1"/>
</dbReference>
<dbReference type="InterPro" id="IPR029065">
    <property type="entry name" value="Enolase_C-like"/>
</dbReference>
<dbReference type="RefSeq" id="WP_307259871.1">
    <property type="nucleotide sequence ID" value="NZ_JAUSVL010000001.1"/>
</dbReference>
<dbReference type="Proteomes" id="UP001238163">
    <property type="component" value="Unassembled WGS sequence"/>
</dbReference>
<dbReference type="GO" id="GO:0016854">
    <property type="term" value="F:racemase and epimerase activity"/>
    <property type="evidence" value="ECO:0007669"/>
    <property type="project" value="UniProtKB-ARBA"/>
</dbReference>
<dbReference type="EMBL" id="JAUSVL010000001">
    <property type="protein sequence ID" value="MDQ0288544.1"/>
    <property type="molecule type" value="Genomic_DNA"/>
</dbReference>
<evidence type="ECO:0000256" key="3">
    <source>
        <dbReference type="ARBA" id="ARBA00029491"/>
    </source>
</evidence>
<dbReference type="NCBIfam" id="TIGR01928">
    <property type="entry name" value="menC_lowGC_arch"/>
    <property type="match status" value="1"/>
</dbReference>
<name>A0AAE3VE30_9BACT</name>
<dbReference type="Gene3D" id="3.30.390.10">
    <property type="entry name" value="Enolase-like, N-terminal domain"/>
    <property type="match status" value="1"/>
</dbReference>
<dbReference type="SFLD" id="SFLDG00180">
    <property type="entry name" value="muconate_cycloisomerase"/>
    <property type="match status" value="1"/>
</dbReference>
<dbReference type="GO" id="GO:0043748">
    <property type="term" value="F:O-succinylbenzoate synthase activity"/>
    <property type="evidence" value="ECO:0007669"/>
    <property type="project" value="UniProtKB-EC"/>
</dbReference>
<sequence length="368" mass="40040">MKIERITAYVLRIPLRMPFRISAGEITAKDGVIFACESADGLVGWGEAAVDAVPFYAHETVGSVLDLAKNALAPIMKSRDWASAAELTDAFDHYRGNNFAKAGLELAFWDLLGKQRGQSCAAMLGGVRGEVETGPSIGIKKTPAETVAVVGEHLALGRRRIKLKVSPGKDTQYIRAVREAYPDVTLMVDANNAYSEQDFAVIASWDAFNLQMIEQPLHEFDIYFHSLLKQRVKTPICLDESIHTEHDLRCAIALRAADIINIKVCRVGGLHKARRLHDICQEYGLANWIGSRVGMGVAVASRLAAASLPNCTLPTDAGLCSMYMSDDIVAPLPVLQQGCMVAVPNKPGLGVDILPDKLAKYTARKVVL</sequence>
<dbReference type="InterPro" id="IPR013342">
    <property type="entry name" value="Mandelate_racemase_C"/>
</dbReference>
<evidence type="ECO:0000256" key="4">
    <source>
        <dbReference type="NCBIfam" id="TIGR01928"/>
    </source>
</evidence>
<dbReference type="SFLD" id="SFLDS00001">
    <property type="entry name" value="Enolase"/>
    <property type="match status" value="1"/>
</dbReference>
<comment type="cofactor">
    <cofactor evidence="1">
        <name>a divalent metal cation</name>
        <dbReference type="ChEBI" id="CHEBI:60240"/>
    </cofactor>
</comment>
<evidence type="ECO:0000313" key="6">
    <source>
        <dbReference type="EMBL" id="MDQ0288544.1"/>
    </source>
</evidence>
<gene>
    <name evidence="6" type="ORF">J3R75_000651</name>
</gene>
<evidence type="ECO:0000259" key="5">
    <source>
        <dbReference type="SMART" id="SM00922"/>
    </source>
</evidence>
<keyword evidence="7" id="KW-1185">Reference proteome</keyword>
<dbReference type="Gene3D" id="3.20.20.120">
    <property type="entry name" value="Enolase-like C-terminal domain"/>
    <property type="match status" value="1"/>
</dbReference>
<dbReference type="GO" id="GO:0009234">
    <property type="term" value="P:menaquinone biosynthetic process"/>
    <property type="evidence" value="ECO:0007669"/>
    <property type="project" value="UniProtKB-UniRule"/>
</dbReference>
<dbReference type="Pfam" id="PF13378">
    <property type="entry name" value="MR_MLE_C"/>
    <property type="match status" value="1"/>
</dbReference>
<evidence type="ECO:0000256" key="1">
    <source>
        <dbReference type="ARBA" id="ARBA00001968"/>
    </source>
</evidence>
<feature type="domain" description="Mandelate racemase/muconate lactonizing enzyme C-terminal" evidence="5">
    <location>
        <begin position="143"/>
        <end position="235"/>
    </location>
</feature>
<dbReference type="PANTHER" id="PTHR48073">
    <property type="entry name" value="O-SUCCINYLBENZOATE SYNTHASE-RELATED"/>
    <property type="match status" value="1"/>
</dbReference>
<dbReference type="InterPro" id="IPR010197">
    <property type="entry name" value="OSBS/NAAAR"/>
</dbReference>
<dbReference type="GO" id="GO:0046872">
    <property type="term" value="F:metal ion binding"/>
    <property type="evidence" value="ECO:0007669"/>
    <property type="project" value="UniProtKB-KW"/>
</dbReference>
<evidence type="ECO:0000256" key="2">
    <source>
        <dbReference type="ARBA" id="ARBA00022723"/>
    </source>
</evidence>
<dbReference type="InterPro" id="IPR013341">
    <property type="entry name" value="Mandelate_racemase_N_dom"/>
</dbReference>
<dbReference type="AlphaFoldDB" id="A0AAE3VE30"/>
<dbReference type="EC" id="4.2.1.113" evidence="3 4"/>
<keyword evidence="2" id="KW-0479">Metal-binding</keyword>
<dbReference type="SUPFAM" id="SSF51604">
    <property type="entry name" value="Enolase C-terminal domain-like"/>
    <property type="match status" value="1"/>
</dbReference>
<dbReference type="InterPro" id="IPR036849">
    <property type="entry name" value="Enolase-like_C_sf"/>
</dbReference>
<keyword evidence="6" id="KW-0456">Lyase</keyword>
<proteinExistence type="predicted"/>
<dbReference type="SMART" id="SM00922">
    <property type="entry name" value="MR_MLE"/>
    <property type="match status" value="1"/>
</dbReference>
<dbReference type="InterPro" id="IPR029017">
    <property type="entry name" value="Enolase-like_N"/>
</dbReference>
<dbReference type="Pfam" id="PF02746">
    <property type="entry name" value="MR_MLE_N"/>
    <property type="match status" value="1"/>
</dbReference>